<keyword evidence="3" id="KW-1185">Reference proteome</keyword>
<protein>
    <submittedName>
        <fullName evidence="2">Ribbon-helix-helix protein, CopG family</fullName>
    </submittedName>
</protein>
<dbReference type="InterPro" id="IPR013321">
    <property type="entry name" value="Arc_rbn_hlx_hlx"/>
</dbReference>
<dbReference type="InterPro" id="IPR010985">
    <property type="entry name" value="Ribbon_hlx_hlx"/>
</dbReference>
<dbReference type="OrthoDB" id="73061at2"/>
<accession>A0A502EAL7</accession>
<dbReference type="Proteomes" id="UP000320095">
    <property type="component" value="Unassembled WGS sequence"/>
</dbReference>
<reference evidence="2 3" key="1">
    <citation type="journal article" date="2019" name="Environ. Microbiol.">
        <title>Species interactions and distinct microbial communities in high Arctic permafrost affected cryosols are associated with the CH4 and CO2 gas fluxes.</title>
        <authorList>
            <person name="Altshuler I."/>
            <person name="Hamel J."/>
            <person name="Turney S."/>
            <person name="Magnuson E."/>
            <person name="Levesque R."/>
            <person name="Greer C."/>
            <person name="Whyte L.G."/>
        </authorList>
    </citation>
    <scope>NUCLEOTIDE SEQUENCE [LARGE SCALE GENOMIC DNA]</scope>
    <source>
        <strain evidence="2 3">S5.20</strain>
    </source>
</reference>
<proteinExistence type="predicted"/>
<dbReference type="AlphaFoldDB" id="A0A502EAL7"/>
<dbReference type="EMBL" id="RCZG01000005">
    <property type="protein sequence ID" value="TPG33556.1"/>
    <property type="molecule type" value="Genomic_DNA"/>
</dbReference>
<gene>
    <name evidence="2" type="ORF">EAH80_14830</name>
</gene>
<comment type="caution">
    <text evidence="2">The sequence shown here is derived from an EMBL/GenBank/DDBJ whole genome shotgun (WGS) entry which is preliminary data.</text>
</comment>
<dbReference type="Gene3D" id="1.10.1220.10">
    <property type="entry name" value="Met repressor-like"/>
    <property type="match status" value="1"/>
</dbReference>
<organism evidence="2 3">
    <name type="scientific">Mycolicibacterium hodleri</name>
    <dbReference type="NCBI Taxonomy" id="49897"/>
    <lineage>
        <taxon>Bacteria</taxon>
        <taxon>Bacillati</taxon>
        <taxon>Actinomycetota</taxon>
        <taxon>Actinomycetes</taxon>
        <taxon>Mycobacteriales</taxon>
        <taxon>Mycobacteriaceae</taxon>
        <taxon>Mycolicibacterium</taxon>
    </lineage>
</organism>
<feature type="domain" description="Ribbon-helix-helix protein CopG" evidence="1">
    <location>
        <begin position="3"/>
        <end position="40"/>
    </location>
</feature>
<evidence type="ECO:0000313" key="2">
    <source>
        <dbReference type="EMBL" id="TPG33556.1"/>
    </source>
</evidence>
<evidence type="ECO:0000259" key="1">
    <source>
        <dbReference type="Pfam" id="PF01402"/>
    </source>
</evidence>
<evidence type="ECO:0000313" key="3">
    <source>
        <dbReference type="Proteomes" id="UP000320095"/>
    </source>
</evidence>
<dbReference type="RefSeq" id="WP_140692126.1">
    <property type="nucleotide sequence ID" value="NZ_RCZG01000005.1"/>
</dbReference>
<sequence>MKTAISLSDETFERVSRTASDLGMSRSEFFARAAQRYLDELDAQSLTGQIDSALERLDGTDEAEAAAVAVGYRVLGAVDDEW</sequence>
<dbReference type="SUPFAM" id="SSF47598">
    <property type="entry name" value="Ribbon-helix-helix"/>
    <property type="match status" value="1"/>
</dbReference>
<dbReference type="Pfam" id="PF01402">
    <property type="entry name" value="RHH_1"/>
    <property type="match status" value="1"/>
</dbReference>
<dbReference type="InterPro" id="IPR002145">
    <property type="entry name" value="CopG"/>
</dbReference>
<name>A0A502EAL7_9MYCO</name>
<dbReference type="GO" id="GO:0006355">
    <property type="term" value="P:regulation of DNA-templated transcription"/>
    <property type="evidence" value="ECO:0007669"/>
    <property type="project" value="InterPro"/>
</dbReference>